<dbReference type="Pfam" id="PF00144">
    <property type="entry name" value="Beta-lactamase"/>
    <property type="match status" value="1"/>
</dbReference>
<dbReference type="InterPro" id="IPR052907">
    <property type="entry name" value="Beta-lactamase/esterase"/>
</dbReference>
<feature type="domain" description="Beta-lactamase-related" evidence="1">
    <location>
        <begin position="28"/>
        <end position="222"/>
    </location>
</feature>
<accession>X1E7X3</accession>
<comment type="caution">
    <text evidence="2">The sequence shown here is derived from an EMBL/GenBank/DDBJ whole genome shotgun (WGS) entry which is preliminary data.</text>
</comment>
<dbReference type="InterPro" id="IPR001466">
    <property type="entry name" value="Beta-lactam-related"/>
</dbReference>
<dbReference type="PANTHER" id="PTHR43319:SF3">
    <property type="entry name" value="BETA-LACTAMASE-RELATED DOMAIN-CONTAINING PROTEIN"/>
    <property type="match status" value="1"/>
</dbReference>
<evidence type="ECO:0000259" key="1">
    <source>
        <dbReference type="Pfam" id="PF00144"/>
    </source>
</evidence>
<evidence type="ECO:0000313" key="2">
    <source>
        <dbReference type="EMBL" id="GAH04763.1"/>
    </source>
</evidence>
<protein>
    <recommendedName>
        <fullName evidence="1">Beta-lactamase-related domain-containing protein</fullName>
    </recommendedName>
</protein>
<name>X1E7X3_9ZZZZ</name>
<dbReference type="AlphaFoldDB" id="X1E7X3"/>
<gene>
    <name evidence="2" type="ORF">S01H4_40273</name>
</gene>
<dbReference type="EMBL" id="BART01021913">
    <property type="protein sequence ID" value="GAH04763.1"/>
    <property type="molecule type" value="Genomic_DNA"/>
</dbReference>
<feature type="non-terminal residue" evidence="2">
    <location>
        <position position="255"/>
    </location>
</feature>
<dbReference type="InterPro" id="IPR012338">
    <property type="entry name" value="Beta-lactam/transpept-like"/>
</dbReference>
<organism evidence="2">
    <name type="scientific">marine sediment metagenome</name>
    <dbReference type="NCBI Taxonomy" id="412755"/>
    <lineage>
        <taxon>unclassified sequences</taxon>
        <taxon>metagenomes</taxon>
        <taxon>ecological metagenomes</taxon>
    </lineage>
</organism>
<dbReference type="Gene3D" id="3.40.710.10">
    <property type="entry name" value="DD-peptidase/beta-lactamase superfamily"/>
    <property type="match status" value="1"/>
</dbReference>
<dbReference type="PANTHER" id="PTHR43319">
    <property type="entry name" value="BETA-LACTAMASE-RELATED"/>
    <property type="match status" value="1"/>
</dbReference>
<sequence length="255" mass="28771">MTVEIHGFCDPEFEKLKEAFHQNFIDELEVGASYALTVNGKFVVDIWAGHKDAAKTLPWEKDTIVNVYSSTKVMTTLCVHILVDRGLLDVEQPVAKYWPEFAQNGKENLPVKYLLSHTSGLAGWETPITIEDLYDWDKITGLLAAQKPWWEPGTTSGYHMITHGYLLGELVRRVTGKSLGTFFREELAEPLGADFYIGLLEEHDNRLAELIPLEMPEGAEIPEFDPESMFMKLATNPMLDPTQAVTRTRGWLGAE</sequence>
<proteinExistence type="predicted"/>
<dbReference type="SUPFAM" id="SSF56601">
    <property type="entry name" value="beta-lactamase/transpeptidase-like"/>
    <property type="match status" value="1"/>
</dbReference>
<reference evidence="2" key="1">
    <citation type="journal article" date="2014" name="Front. Microbiol.">
        <title>High frequency of phylogenetically diverse reductive dehalogenase-homologous genes in deep subseafloor sedimentary metagenomes.</title>
        <authorList>
            <person name="Kawai M."/>
            <person name="Futagami T."/>
            <person name="Toyoda A."/>
            <person name="Takaki Y."/>
            <person name="Nishi S."/>
            <person name="Hori S."/>
            <person name="Arai W."/>
            <person name="Tsubouchi T."/>
            <person name="Morono Y."/>
            <person name="Uchiyama I."/>
            <person name="Ito T."/>
            <person name="Fujiyama A."/>
            <person name="Inagaki F."/>
            <person name="Takami H."/>
        </authorList>
    </citation>
    <scope>NUCLEOTIDE SEQUENCE</scope>
    <source>
        <strain evidence="2">Expedition CK06-06</strain>
    </source>
</reference>